<protein>
    <submittedName>
        <fullName evidence="2">PF13274 family protein</fullName>
    </submittedName>
</protein>
<sequence length="182" mass="21133">MDIKIQNAIAFLAASFKEKAGRPISQTFLYKLLAYVDFTSLKKYGIPTLGLKYVAMDRGPVPIEIYNEIKEQNKFITFEVIDKKTETYPMKLIEPLIKADLDYFNQDDVDMMRSIINEHVNDSSKAEDISNRSHDDIKSWKKAYYGNGPDSPMDYADEFESLENLPHEVELFLLYKELKNKL</sequence>
<dbReference type="Proteomes" id="UP000011770">
    <property type="component" value="Unassembled WGS sequence"/>
</dbReference>
<gene>
    <name evidence="2" type="ORF">LEP1GSC188_0233</name>
</gene>
<dbReference type="InterPro" id="IPR025272">
    <property type="entry name" value="SocA_Panacea"/>
</dbReference>
<accession>M3G8Z8</accession>
<evidence type="ECO:0000259" key="1">
    <source>
        <dbReference type="Pfam" id="PF13274"/>
    </source>
</evidence>
<dbReference type="Pfam" id="PF13274">
    <property type="entry name" value="SocA_Panacea"/>
    <property type="match status" value="1"/>
</dbReference>
<feature type="domain" description="Antitoxin SocA-like Panacea" evidence="1">
    <location>
        <begin position="29"/>
        <end position="141"/>
    </location>
</feature>
<comment type="caution">
    <text evidence="2">The sequence shown here is derived from an EMBL/GenBank/DDBJ whole genome shotgun (WGS) entry which is preliminary data.</text>
</comment>
<evidence type="ECO:0000313" key="2">
    <source>
        <dbReference type="EMBL" id="EMF82474.1"/>
    </source>
</evidence>
<dbReference type="AlphaFoldDB" id="M3G8Z8"/>
<organism evidence="2 3">
    <name type="scientific">Leptospira weilii serovar Topaz str. LT2116</name>
    <dbReference type="NCBI Taxonomy" id="1088540"/>
    <lineage>
        <taxon>Bacteria</taxon>
        <taxon>Pseudomonadati</taxon>
        <taxon>Spirochaetota</taxon>
        <taxon>Spirochaetia</taxon>
        <taxon>Leptospirales</taxon>
        <taxon>Leptospiraceae</taxon>
        <taxon>Leptospira</taxon>
    </lineage>
</organism>
<name>M3G8Z8_9LEPT</name>
<evidence type="ECO:0000313" key="3">
    <source>
        <dbReference type="Proteomes" id="UP000011770"/>
    </source>
</evidence>
<dbReference type="EMBL" id="AHOR02000022">
    <property type="protein sequence ID" value="EMF82474.1"/>
    <property type="molecule type" value="Genomic_DNA"/>
</dbReference>
<proteinExistence type="predicted"/>
<reference evidence="2 3" key="1">
    <citation type="submission" date="2013-01" db="EMBL/GenBank/DDBJ databases">
        <authorList>
            <person name="Harkins D.M."/>
            <person name="Durkin A.S."/>
            <person name="Brinkac L.M."/>
            <person name="Haft D.H."/>
            <person name="Selengut J.D."/>
            <person name="Sanka R."/>
            <person name="DePew J."/>
            <person name="Purushe J."/>
            <person name="Tulsiani S.M."/>
            <person name="Graham G.C."/>
            <person name="Burns M.-A."/>
            <person name="Dohnt M.F."/>
            <person name="Smythe L.D."/>
            <person name="McKay D.B."/>
            <person name="Craig S.B."/>
            <person name="Vinetz J.M."/>
            <person name="Sutton G.G."/>
            <person name="Nierman W.C."/>
            <person name="Fouts D.E."/>
        </authorList>
    </citation>
    <scope>NUCLEOTIDE SEQUENCE [LARGE SCALE GENOMIC DNA]</scope>
    <source>
        <strain evidence="2 3">LT2116</strain>
    </source>
</reference>